<keyword evidence="5" id="KW-1185">Reference proteome</keyword>
<dbReference type="AlphaFoldDB" id="A0A4S8QND0"/>
<dbReference type="PANTHER" id="PTHR24198:SF165">
    <property type="entry name" value="ANKYRIN REPEAT-CONTAINING PROTEIN-RELATED"/>
    <property type="match status" value="1"/>
</dbReference>
<dbReference type="PROSITE" id="PS50088">
    <property type="entry name" value="ANK_REPEAT"/>
    <property type="match status" value="2"/>
</dbReference>
<feature type="repeat" description="ANK" evidence="3">
    <location>
        <begin position="204"/>
        <end position="236"/>
    </location>
</feature>
<comment type="caution">
    <text evidence="4">The sequence shown here is derived from an EMBL/GenBank/DDBJ whole genome shotgun (WGS) entry which is preliminary data.</text>
</comment>
<dbReference type="SUPFAM" id="SSF48403">
    <property type="entry name" value="Ankyrin repeat"/>
    <property type="match status" value="1"/>
</dbReference>
<evidence type="ECO:0000256" key="1">
    <source>
        <dbReference type="ARBA" id="ARBA00022737"/>
    </source>
</evidence>
<proteinExistence type="predicted"/>
<dbReference type="InterPro" id="IPR002110">
    <property type="entry name" value="Ankyrin_rpt"/>
</dbReference>
<protein>
    <submittedName>
        <fullName evidence="4">Uncharacterized protein</fullName>
    </submittedName>
</protein>
<dbReference type="OrthoDB" id="823504at2759"/>
<evidence type="ECO:0000313" key="5">
    <source>
        <dbReference type="Proteomes" id="UP000308671"/>
    </source>
</evidence>
<dbReference type="Pfam" id="PF12796">
    <property type="entry name" value="Ank_2"/>
    <property type="match status" value="2"/>
</dbReference>
<reference evidence="4 5" key="1">
    <citation type="submission" date="2017-12" db="EMBL/GenBank/DDBJ databases">
        <title>Comparative genomics of Botrytis spp.</title>
        <authorList>
            <person name="Valero-Jimenez C.A."/>
            <person name="Tapia P."/>
            <person name="Veloso J."/>
            <person name="Silva-Moreno E."/>
            <person name="Staats M."/>
            <person name="Valdes J.H."/>
            <person name="Van Kan J.A.L."/>
        </authorList>
    </citation>
    <scope>NUCLEOTIDE SEQUENCE [LARGE SCALE GENOMIC DNA]</scope>
    <source>
        <strain evidence="4 5">MUCL435</strain>
    </source>
</reference>
<dbReference type="PROSITE" id="PS50297">
    <property type="entry name" value="ANK_REP_REGION"/>
    <property type="match status" value="2"/>
</dbReference>
<dbReference type="Proteomes" id="UP000308671">
    <property type="component" value="Unassembled WGS sequence"/>
</dbReference>
<name>A0A4S8QND0_9HELO</name>
<dbReference type="EMBL" id="PQXL01000527">
    <property type="protein sequence ID" value="THV45122.1"/>
    <property type="molecule type" value="Genomic_DNA"/>
</dbReference>
<keyword evidence="2 3" id="KW-0040">ANK repeat</keyword>
<gene>
    <name evidence="4" type="ORF">BGAL_0528g00100</name>
</gene>
<evidence type="ECO:0000256" key="3">
    <source>
        <dbReference type="PROSITE-ProRule" id="PRU00023"/>
    </source>
</evidence>
<dbReference type="SMART" id="SM00248">
    <property type="entry name" value="ANK"/>
    <property type="match status" value="4"/>
</dbReference>
<dbReference type="InterPro" id="IPR036770">
    <property type="entry name" value="Ankyrin_rpt-contain_sf"/>
</dbReference>
<accession>A0A4S8QND0</accession>
<feature type="repeat" description="ANK" evidence="3">
    <location>
        <begin position="93"/>
        <end position="117"/>
    </location>
</feature>
<dbReference type="PANTHER" id="PTHR24198">
    <property type="entry name" value="ANKYRIN REPEAT AND PROTEIN KINASE DOMAIN-CONTAINING PROTEIN"/>
    <property type="match status" value="1"/>
</dbReference>
<evidence type="ECO:0000256" key="2">
    <source>
        <dbReference type="ARBA" id="ARBA00023043"/>
    </source>
</evidence>
<keyword evidence="1" id="KW-0677">Repeat</keyword>
<dbReference type="Gene3D" id="1.25.40.20">
    <property type="entry name" value="Ankyrin repeat-containing domain"/>
    <property type="match status" value="2"/>
</dbReference>
<evidence type="ECO:0000313" key="4">
    <source>
        <dbReference type="EMBL" id="THV45122.1"/>
    </source>
</evidence>
<organism evidence="4 5">
    <name type="scientific">Botrytis galanthina</name>
    <dbReference type="NCBI Taxonomy" id="278940"/>
    <lineage>
        <taxon>Eukaryota</taxon>
        <taxon>Fungi</taxon>
        <taxon>Dikarya</taxon>
        <taxon>Ascomycota</taxon>
        <taxon>Pezizomycotina</taxon>
        <taxon>Leotiomycetes</taxon>
        <taxon>Helotiales</taxon>
        <taxon>Sclerotiniaceae</taxon>
        <taxon>Botrytis</taxon>
    </lineage>
</organism>
<sequence length="299" mass="32517">MTRKSNRDYVSDQCNLDRQVWGSHTLLRGPLNVGGAAAEIRSIIKSIKLAWNGIETTIRLRRAIHTPDASLVKRILKSHPNLLHNPDISPHGLSNTSLHLASSLGHLEVASLLLSLGHESLSISLNEEHQTALMLAAGAGHTDIVNLLCSQGPSVSGILRRDIRGRDAIMYASRGGHDTCLQILLTCAAVYKDPEAVLANADVDGNTALHFASSNGHMLVLRTLLAAGANAEMRNVWKWTPIAYSATIQAEVYFKKLVSEVEKRKEMRVEVKKSPIPSSFSFGRGEKKGAGVRIVTVDD</sequence>